<sequence>MVAAHISQAITKLTPSTSAPSLTWQPFKLLALQKSAVFFLPTPSSCHPFSQASHLSTGSNVFSVLVCLSDKLSGSLPSSSMGRSLAATQEGRNLSDLECNMLGPNAPVSSEQTQRDRDRQEQEVVHGLKAVKSLHLPGYLTYFLPSPYLEGKSKLGPTSPYRNLKLLPRPYLTQASHLPAFLYVSNALTQPRKETPSDTFLTRNTWLRENPGDMYPKPPLPLHLCTLHPYLKVLLLPAYQALGILLDALDKEPQFLTPRFSPTAVTSINSHVETRGTRIAGVFSPAVDLAKHQTHKVAIFPTTPSNPPEPGSFTLATYSHPVNSTRPRPALAACSQSLILVHSPDGMQSHWMEKLESPPPILRQKHARDTMGNGGAHPQTQGILNLIHQPVLFFLLSLSLLLNTLDEAHAKILTMIPSLAAYPPRPSSHGFLPIDTILGPVR</sequence>
<dbReference type="Proteomes" id="UP000830671">
    <property type="component" value="Chromosome 4"/>
</dbReference>
<protein>
    <submittedName>
        <fullName evidence="1">Uncharacterized protein</fullName>
    </submittedName>
</protein>
<evidence type="ECO:0000313" key="2">
    <source>
        <dbReference type="Proteomes" id="UP000830671"/>
    </source>
</evidence>
<gene>
    <name evidence="1" type="ORF">CLUP02_09052</name>
</gene>
<accession>A0A9Q8WH78</accession>
<dbReference type="EMBL" id="CP019476">
    <property type="protein sequence ID" value="UQC83558.1"/>
    <property type="molecule type" value="Genomic_DNA"/>
</dbReference>
<dbReference type="AlphaFoldDB" id="A0A9Q8WH78"/>
<keyword evidence="2" id="KW-1185">Reference proteome</keyword>
<name>A0A9Q8WH78_9PEZI</name>
<dbReference type="KEGG" id="clup:CLUP02_09052"/>
<reference evidence="1" key="1">
    <citation type="journal article" date="2021" name="Mol. Plant Microbe Interact.">
        <title>Complete Genome Sequence of the Plant-Pathogenic Fungus Colletotrichum lupini.</title>
        <authorList>
            <person name="Baroncelli R."/>
            <person name="Pensec F."/>
            <person name="Da Lio D."/>
            <person name="Boufleur T."/>
            <person name="Vicente I."/>
            <person name="Sarrocco S."/>
            <person name="Picot A."/>
            <person name="Baraldi E."/>
            <person name="Sukno S."/>
            <person name="Thon M."/>
            <person name="Le Floch G."/>
        </authorList>
    </citation>
    <scope>NUCLEOTIDE SEQUENCE</scope>
    <source>
        <strain evidence="1">IMI 504893</strain>
    </source>
</reference>
<organism evidence="1 2">
    <name type="scientific">Colletotrichum lupini</name>
    <dbReference type="NCBI Taxonomy" id="145971"/>
    <lineage>
        <taxon>Eukaryota</taxon>
        <taxon>Fungi</taxon>
        <taxon>Dikarya</taxon>
        <taxon>Ascomycota</taxon>
        <taxon>Pezizomycotina</taxon>
        <taxon>Sordariomycetes</taxon>
        <taxon>Hypocreomycetidae</taxon>
        <taxon>Glomerellales</taxon>
        <taxon>Glomerellaceae</taxon>
        <taxon>Colletotrichum</taxon>
        <taxon>Colletotrichum acutatum species complex</taxon>
    </lineage>
</organism>
<dbReference type="GeneID" id="73343043"/>
<evidence type="ECO:0000313" key="1">
    <source>
        <dbReference type="EMBL" id="UQC83558.1"/>
    </source>
</evidence>
<dbReference type="RefSeq" id="XP_049145177.1">
    <property type="nucleotide sequence ID" value="XM_049288033.1"/>
</dbReference>
<proteinExistence type="predicted"/>